<proteinExistence type="predicted"/>
<keyword evidence="3" id="KW-1185">Reference proteome</keyword>
<gene>
    <name evidence="2" type="ORF">D5R93_05465</name>
</gene>
<organism evidence="2 3">
    <name type="scientific">Actinomyces lilanjuaniae</name>
    <dbReference type="NCBI Taxonomy" id="2321394"/>
    <lineage>
        <taxon>Bacteria</taxon>
        <taxon>Bacillati</taxon>
        <taxon>Actinomycetota</taxon>
        <taxon>Actinomycetes</taxon>
        <taxon>Actinomycetales</taxon>
        <taxon>Actinomycetaceae</taxon>
        <taxon>Actinomyces</taxon>
    </lineage>
</organism>
<sequence>MSSGSAGSARSADTPPATQAHDDITLPPPGDVAEDEQRLAQIAQMDPQEQVSALAQLYDRLSRMLRETGD</sequence>
<evidence type="ECO:0000313" key="3">
    <source>
        <dbReference type="Proteomes" id="UP000273001"/>
    </source>
</evidence>
<feature type="compositionally biased region" description="Low complexity" evidence="1">
    <location>
        <begin position="1"/>
        <end position="12"/>
    </location>
</feature>
<accession>A0ABM6Z2U4</accession>
<feature type="region of interest" description="Disordered" evidence="1">
    <location>
        <begin position="1"/>
        <end position="33"/>
    </location>
</feature>
<evidence type="ECO:0000256" key="1">
    <source>
        <dbReference type="SAM" id="MobiDB-lite"/>
    </source>
</evidence>
<protein>
    <submittedName>
        <fullName evidence="2">Uncharacterized protein</fullName>
    </submittedName>
</protein>
<dbReference type="RefSeq" id="WP_119834917.1">
    <property type="nucleotide sequence ID" value="NZ_CP032514.1"/>
</dbReference>
<dbReference type="EMBL" id="CP032514">
    <property type="protein sequence ID" value="AYD89631.1"/>
    <property type="molecule type" value="Genomic_DNA"/>
</dbReference>
<dbReference type="Proteomes" id="UP000273001">
    <property type="component" value="Chromosome"/>
</dbReference>
<reference evidence="2 3" key="1">
    <citation type="submission" date="2018-09" db="EMBL/GenBank/DDBJ databases">
        <authorList>
            <person name="Li J."/>
        </authorList>
    </citation>
    <scope>NUCLEOTIDE SEQUENCE [LARGE SCALE GENOMIC DNA]</scope>
    <source>
        <strain evidence="2 3">2129</strain>
    </source>
</reference>
<name>A0ABM6Z2U4_9ACTO</name>
<evidence type="ECO:0000313" key="2">
    <source>
        <dbReference type="EMBL" id="AYD89631.1"/>
    </source>
</evidence>